<dbReference type="GO" id="GO:0046872">
    <property type="term" value="F:metal ion binding"/>
    <property type="evidence" value="ECO:0007669"/>
    <property type="project" value="UniProtKB-KW"/>
</dbReference>
<accession>A0A652YVG4</accession>
<gene>
    <name evidence="12" type="ORF">FNL38_1018</name>
</gene>
<dbReference type="InterPro" id="IPR051793">
    <property type="entry name" value="NADH:flavin_oxidoreductase"/>
</dbReference>
<dbReference type="EMBL" id="VNIQ01000001">
    <property type="protein sequence ID" value="TYQ07644.1"/>
    <property type="molecule type" value="Genomic_DNA"/>
</dbReference>
<comment type="cofactor">
    <cofactor evidence="2">
        <name>[4Fe-4S] cluster</name>
        <dbReference type="ChEBI" id="CHEBI:49883"/>
    </cofactor>
</comment>
<dbReference type="SUPFAM" id="SSF51905">
    <property type="entry name" value="FAD/NAD(P)-binding domain"/>
    <property type="match status" value="1"/>
</dbReference>
<proteinExistence type="inferred from homology"/>
<keyword evidence="7" id="KW-0560">Oxidoreductase</keyword>
<organism evidence="12">
    <name type="scientific">Nocardia globerula</name>
    <dbReference type="NCBI Taxonomy" id="1818"/>
    <lineage>
        <taxon>Bacteria</taxon>
        <taxon>Bacillati</taxon>
        <taxon>Actinomycetota</taxon>
        <taxon>Actinomycetes</taxon>
        <taxon>Mycobacteriales</taxon>
        <taxon>Nocardiaceae</taxon>
        <taxon>Nocardia</taxon>
    </lineage>
</organism>
<evidence type="ECO:0000256" key="3">
    <source>
        <dbReference type="ARBA" id="ARBA00011048"/>
    </source>
</evidence>
<comment type="cofactor">
    <cofactor evidence="1">
        <name>FMN</name>
        <dbReference type="ChEBI" id="CHEBI:58210"/>
    </cofactor>
</comment>
<reference evidence="12" key="1">
    <citation type="submission" date="2019-07" db="EMBL/GenBank/DDBJ databases">
        <title>Genomic Encyclopedia of Type Strains, Phase IV (KMG-IV): sequencing the most valuable type-strain genomes for metagenomic binning, comparative biology and taxonomic classification.</title>
        <authorList>
            <person name="Goeker M."/>
        </authorList>
    </citation>
    <scope>NUCLEOTIDE SEQUENCE</scope>
    <source>
        <strain evidence="12">DSM 44596</strain>
    </source>
</reference>
<dbReference type="SUPFAM" id="SSF51395">
    <property type="entry name" value="FMN-linked oxidoreductases"/>
    <property type="match status" value="1"/>
</dbReference>
<dbReference type="GO" id="GO:0051536">
    <property type="term" value="F:iron-sulfur cluster binding"/>
    <property type="evidence" value="ECO:0007669"/>
    <property type="project" value="UniProtKB-KW"/>
</dbReference>
<dbReference type="GO" id="GO:0016491">
    <property type="term" value="F:oxidoreductase activity"/>
    <property type="evidence" value="ECO:0007669"/>
    <property type="project" value="UniProtKB-KW"/>
</dbReference>
<sequence>MIRNQTFPHLLAPGTIGPITVPNRVVLPAMDMNLCEDGEIEKGDIDHFVARAAGGTGLIITGACAVAYPAGSASTKEPGLSEDRFIPGLTALADAIHAAGSKLCVQMTHHGRIARIDTVQDRPMLVPSTPSAPRDRSALADNTPEELKKMGAVTAGKQDTYHEATQDDIDWLVRTFAEAAGRVKAAGADAVEIHCAHGYVLGGFLSRADNKRTDNYGGSLENRARLAVEVIRAVKAEVGDSLAVLLRVAGREFGEDDGLTTDEAVAASKLFEAAGADAIHVTGWARNSFSNFTDGPLPDKVGAYIELAGEVKKAVSIPVITVGRVLPEVGEKAIAEGKADFAAMGRQLLADPQLVNKLKAGTPERVRPCINCYVCVQENFWDGTPLCAVNPALGNEMLIPFVRTAAPKHVVVVGAGPGGLETARVAAERGHRVTVVDKADRLGGTLWFSSLTTPDNGRLLDWLKVETSRLGVDIRLNTEATVASIKALGADVVVVATGAVRDRPSVPGGDLPHVYTGDTLRALMTGAGDTSQVPPFLRTMAKLGKLSGITKSPAAIRAVTRKFLPMGKDVVVIGGSLVGLELAEFLAERGRNVTLIEEGQQLGIPMAMPRRWTAVRHAKHVGVNIHRNSTVQRITKEHVEFRSGDKTLTAPADMVVVASGVSAQAPLADALAGVVPDVRIVGDAVEVDYIEGAMHTAWKVATTL</sequence>
<comment type="similarity">
    <text evidence="3">In the N-terminal section; belongs to the NADH:flavin oxidoreductase/NADH oxidase family.</text>
</comment>
<dbReference type="InterPro" id="IPR013785">
    <property type="entry name" value="Aldolase_TIM"/>
</dbReference>
<evidence type="ECO:0000256" key="1">
    <source>
        <dbReference type="ARBA" id="ARBA00001917"/>
    </source>
</evidence>
<evidence type="ECO:0000256" key="4">
    <source>
        <dbReference type="ARBA" id="ARBA00022630"/>
    </source>
</evidence>
<evidence type="ECO:0000259" key="10">
    <source>
        <dbReference type="Pfam" id="PF00724"/>
    </source>
</evidence>
<evidence type="ECO:0000256" key="5">
    <source>
        <dbReference type="ARBA" id="ARBA00022643"/>
    </source>
</evidence>
<keyword evidence="8" id="KW-0408">Iron</keyword>
<dbReference type="PRINTS" id="PR00411">
    <property type="entry name" value="PNDRDTASEI"/>
</dbReference>
<evidence type="ECO:0000256" key="8">
    <source>
        <dbReference type="ARBA" id="ARBA00023004"/>
    </source>
</evidence>
<dbReference type="InterPro" id="IPR001155">
    <property type="entry name" value="OxRdtase_FMN_N"/>
</dbReference>
<dbReference type="AlphaFoldDB" id="A0A652YVG4"/>
<dbReference type="Gene3D" id="3.20.20.70">
    <property type="entry name" value="Aldolase class I"/>
    <property type="match status" value="1"/>
</dbReference>
<dbReference type="InterPro" id="IPR023753">
    <property type="entry name" value="FAD/NAD-binding_dom"/>
</dbReference>
<keyword evidence="6" id="KW-0479">Metal-binding</keyword>
<evidence type="ECO:0000256" key="7">
    <source>
        <dbReference type="ARBA" id="ARBA00023002"/>
    </source>
</evidence>
<dbReference type="Pfam" id="PF07992">
    <property type="entry name" value="Pyr_redox_2"/>
    <property type="match status" value="1"/>
</dbReference>
<evidence type="ECO:0000256" key="9">
    <source>
        <dbReference type="ARBA" id="ARBA00023014"/>
    </source>
</evidence>
<dbReference type="Pfam" id="PF00724">
    <property type="entry name" value="Oxidored_FMN"/>
    <property type="match status" value="1"/>
</dbReference>
<keyword evidence="5" id="KW-0288">FMN</keyword>
<dbReference type="InterPro" id="IPR036188">
    <property type="entry name" value="FAD/NAD-bd_sf"/>
</dbReference>
<dbReference type="CDD" id="cd02803">
    <property type="entry name" value="OYE_like_FMN_family"/>
    <property type="match status" value="1"/>
</dbReference>
<feature type="domain" description="NADH:flavin oxidoreductase/NADH oxidase N-terminal" evidence="10">
    <location>
        <begin position="10"/>
        <end position="363"/>
    </location>
</feature>
<dbReference type="PRINTS" id="PR00368">
    <property type="entry name" value="FADPNR"/>
</dbReference>
<dbReference type="Gene3D" id="3.50.50.60">
    <property type="entry name" value="FAD/NAD(P)-binding domain"/>
    <property type="match status" value="1"/>
</dbReference>
<evidence type="ECO:0000313" key="12">
    <source>
        <dbReference type="EMBL" id="TYQ07644.1"/>
    </source>
</evidence>
<evidence type="ECO:0000259" key="11">
    <source>
        <dbReference type="Pfam" id="PF07992"/>
    </source>
</evidence>
<protein>
    <submittedName>
        <fullName evidence="12">2,4-dienoyl-CoA reductase-like NADH-dependent reductase (Old Yellow Enzyme family)</fullName>
    </submittedName>
</protein>
<keyword evidence="4" id="KW-0285">Flavoprotein</keyword>
<keyword evidence="9" id="KW-0411">Iron-sulfur</keyword>
<dbReference type="PANTHER" id="PTHR42917">
    <property type="entry name" value="2,4-DIENOYL-COA REDUCTASE"/>
    <property type="match status" value="1"/>
</dbReference>
<evidence type="ECO:0000256" key="2">
    <source>
        <dbReference type="ARBA" id="ARBA00001966"/>
    </source>
</evidence>
<dbReference type="GO" id="GO:0010181">
    <property type="term" value="F:FMN binding"/>
    <property type="evidence" value="ECO:0007669"/>
    <property type="project" value="InterPro"/>
</dbReference>
<feature type="domain" description="FAD/NAD(P)-binding" evidence="11">
    <location>
        <begin position="409"/>
        <end position="670"/>
    </location>
</feature>
<evidence type="ECO:0000256" key="6">
    <source>
        <dbReference type="ARBA" id="ARBA00022723"/>
    </source>
</evidence>
<dbReference type="PANTHER" id="PTHR42917:SF2">
    <property type="entry name" value="2,4-DIENOYL-COA REDUCTASE [(2E)-ENOYL-COA-PRODUCING]"/>
    <property type="match status" value="1"/>
</dbReference>
<dbReference type="Gene3D" id="3.40.50.720">
    <property type="entry name" value="NAD(P)-binding Rossmann-like Domain"/>
    <property type="match status" value="1"/>
</dbReference>
<name>A0A652YVG4_NOCGL</name>
<comment type="caution">
    <text evidence="12">The sequence shown here is derived from an EMBL/GenBank/DDBJ whole genome shotgun (WGS) entry which is preliminary data.</text>
</comment>